<name>A0AAD5SUV4_9FUNG</name>
<comment type="caution">
    <text evidence="1">The sequence shown here is derived from an EMBL/GenBank/DDBJ whole genome shotgun (WGS) entry which is preliminary data.</text>
</comment>
<evidence type="ECO:0000313" key="2">
    <source>
        <dbReference type="Proteomes" id="UP001211907"/>
    </source>
</evidence>
<reference evidence="1" key="1">
    <citation type="submission" date="2020-05" db="EMBL/GenBank/DDBJ databases">
        <title>Phylogenomic resolution of chytrid fungi.</title>
        <authorList>
            <person name="Stajich J.E."/>
            <person name="Amses K."/>
            <person name="Simmons R."/>
            <person name="Seto K."/>
            <person name="Myers J."/>
            <person name="Bonds A."/>
            <person name="Quandt C.A."/>
            <person name="Barry K."/>
            <person name="Liu P."/>
            <person name="Grigoriev I."/>
            <person name="Longcore J.E."/>
            <person name="James T.Y."/>
        </authorList>
    </citation>
    <scope>NUCLEOTIDE SEQUENCE</scope>
    <source>
        <strain evidence="1">JEL0513</strain>
    </source>
</reference>
<sequence length="122" mass="13463">MATTNTFSTGSGAPSKLPGYAGAFQFKNFLDKFLIYADKNFGHKSLLWLESTQKTDMHKCFSPSERPIPLETPGALAAHHSDQMEKLAVWINDARHKVKKLEQRLEAASNNTTLTVVATPTA</sequence>
<dbReference type="Proteomes" id="UP001211907">
    <property type="component" value="Unassembled WGS sequence"/>
</dbReference>
<gene>
    <name evidence="1" type="ORF">HK100_004869</name>
</gene>
<keyword evidence="2" id="KW-1185">Reference proteome</keyword>
<proteinExistence type="predicted"/>
<protein>
    <submittedName>
        <fullName evidence="1">Uncharacterized protein</fullName>
    </submittedName>
</protein>
<feature type="non-terminal residue" evidence="1">
    <location>
        <position position="122"/>
    </location>
</feature>
<evidence type="ECO:0000313" key="1">
    <source>
        <dbReference type="EMBL" id="KAJ3099544.1"/>
    </source>
</evidence>
<dbReference type="EMBL" id="JADGJH010002341">
    <property type="protein sequence ID" value="KAJ3099544.1"/>
    <property type="molecule type" value="Genomic_DNA"/>
</dbReference>
<dbReference type="AlphaFoldDB" id="A0AAD5SUV4"/>
<organism evidence="1 2">
    <name type="scientific">Physocladia obscura</name>
    <dbReference type="NCBI Taxonomy" id="109957"/>
    <lineage>
        <taxon>Eukaryota</taxon>
        <taxon>Fungi</taxon>
        <taxon>Fungi incertae sedis</taxon>
        <taxon>Chytridiomycota</taxon>
        <taxon>Chytridiomycota incertae sedis</taxon>
        <taxon>Chytridiomycetes</taxon>
        <taxon>Chytridiales</taxon>
        <taxon>Chytriomycetaceae</taxon>
        <taxon>Physocladia</taxon>
    </lineage>
</organism>
<accession>A0AAD5SUV4</accession>